<dbReference type="InterPro" id="IPR040141">
    <property type="entry name" value="ZPR1"/>
</dbReference>
<evidence type="ECO:0000313" key="9">
    <source>
        <dbReference type="Proteomes" id="UP000290189"/>
    </source>
</evidence>
<evidence type="ECO:0000313" key="7">
    <source>
        <dbReference type="EMBL" id="SPR00859.1"/>
    </source>
</evidence>
<evidence type="ECO:0000259" key="5">
    <source>
        <dbReference type="SMART" id="SM00709"/>
    </source>
</evidence>
<evidence type="ECO:0000256" key="2">
    <source>
        <dbReference type="ARBA" id="ARBA00022723"/>
    </source>
</evidence>
<name>A0A0G4IUA4_PLABS</name>
<dbReference type="InterPro" id="IPR042451">
    <property type="entry name" value="ZPR1_A/B_dom"/>
</dbReference>
<organism evidence="6 8">
    <name type="scientific">Plasmodiophora brassicae</name>
    <name type="common">Clubroot disease agent</name>
    <dbReference type="NCBI Taxonomy" id="37360"/>
    <lineage>
        <taxon>Eukaryota</taxon>
        <taxon>Sar</taxon>
        <taxon>Rhizaria</taxon>
        <taxon>Endomyxa</taxon>
        <taxon>Phytomyxea</taxon>
        <taxon>Plasmodiophorida</taxon>
        <taxon>Plasmodiophoridae</taxon>
        <taxon>Plasmodiophora</taxon>
    </lineage>
</organism>
<comment type="similarity">
    <text evidence="1">Belongs to the ZPR1 family.</text>
</comment>
<proteinExistence type="inferred from homology"/>
<keyword evidence="7" id="KW-0496">Mitochondrion</keyword>
<dbReference type="Proteomes" id="UP000290189">
    <property type="component" value="Unassembled WGS sequence"/>
</dbReference>
<protein>
    <recommendedName>
        <fullName evidence="5">Zinc finger ZPR1-type domain-containing protein</fullName>
    </recommendedName>
</protein>
<dbReference type="GO" id="GO:0005634">
    <property type="term" value="C:nucleus"/>
    <property type="evidence" value="ECO:0007669"/>
    <property type="project" value="TreeGrafter"/>
</dbReference>
<keyword evidence="2" id="KW-0479">Metal-binding</keyword>
<evidence type="ECO:0000313" key="8">
    <source>
        <dbReference type="Proteomes" id="UP000039324"/>
    </source>
</evidence>
<dbReference type="STRING" id="37360.A0A0G4IUA4"/>
<geneLocation type="mitochondrion" evidence="7"/>
<evidence type="ECO:0000256" key="4">
    <source>
        <dbReference type="ARBA" id="ARBA00022833"/>
    </source>
</evidence>
<dbReference type="OMA" id="EIELEMC"/>
<dbReference type="EMBL" id="OVEO01000015">
    <property type="protein sequence ID" value="SPR00859.1"/>
    <property type="molecule type" value="Genomic_DNA"/>
</dbReference>
<dbReference type="OrthoDB" id="308464at2759"/>
<feature type="domain" description="Zinc finger ZPR1-type" evidence="5">
    <location>
        <begin position="20"/>
        <end position="168"/>
    </location>
</feature>
<dbReference type="SMART" id="SM00709">
    <property type="entry name" value="Zpr1"/>
    <property type="match status" value="1"/>
</dbReference>
<keyword evidence="4" id="KW-0862">Zinc</keyword>
<dbReference type="AlphaFoldDB" id="A0A0G4IUA4"/>
<dbReference type="PANTHER" id="PTHR10876">
    <property type="entry name" value="ZINC FINGER PROTEIN ZPR1"/>
    <property type="match status" value="1"/>
</dbReference>
<dbReference type="Pfam" id="PF22794">
    <property type="entry name" value="jr-ZPR1"/>
    <property type="match status" value="1"/>
</dbReference>
<dbReference type="GO" id="GO:0008270">
    <property type="term" value="F:zinc ion binding"/>
    <property type="evidence" value="ECO:0007669"/>
    <property type="project" value="UniProtKB-KW"/>
</dbReference>
<dbReference type="PANTHER" id="PTHR10876:SF0">
    <property type="entry name" value="ZINC FINGER PROTEIN ZPR1"/>
    <property type="match status" value="1"/>
</dbReference>
<keyword evidence="3" id="KW-0863">Zinc-finger</keyword>
<dbReference type="Gene3D" id="2.60.120.1040">
    <property type="entry name" value="ZPR1, A/B domain"/>
    <property type="match status" value="1"/>
</dbReference>
<reference evidence="7 9" key="2">
    <citation type="submission" date="2018-03" db="EMBL/GenBank/DDBJ databases">
        <authorList>
            <person name="Fogelqvist J."/>
        </authorList>
    </citation>
    <scope>NUCLEOTIDE SEQUENCE [LARGE SCALE GENOMIC DNA]</scope>
</reference>
<keyword evidence="8" id="KW-1185">Reference proteome</keyword>
<evidence type="ECO:0000313" key="6">
    <source>
        <dbReference type="EMBL" id="CEO98719.1"/>
    </source>
</evidence>
<gene>
    <name evidence="6" type="ORF">PBRA_006833</name>
    <name evidence="7" type="ORF">PLBR_LOCUS8074</name>
</gene>
<evidence type="ECO:0000256" key="1">
    <source>
        <dbReference type="ARBA" id="ARBA00008354"/>
    </source>
</evidence>
<dbReference type="InterPro" id="IPR056180">
    <property type="entry name" value="ZPR1_jr_dom"/>
</dbReference>
<reference evidence="6 8" key="1">
    <citation type="submission" date="2015-02" db="EMBL/GenBank/DDBJ databases">
        <authorList>
            <person name="Chooi Y.-H."/>
        </authorList>
    </citation>
    <scope>NUCLEOTIDE SEQUENCE [LARGE SCALE GENOMIC DNA]</scope>
    <source>
        <strain evidence="6">E3</strain>
    </source>
</reference>
<dbReference type="EMBL" id="CDSF01000086">
    <property type="protein sequence ID" value="CEO98719.1"/>
    <property type="molecule type" value="Genomic_DNA"/>
</dbReference>
<sequence length="191" mass="20152">MASGQGSGGLLIHIVEVVPGRCEQCGDESDTYIAGSLQEGFQDVRLRVHQCAHCGFRQSVVDESGAPGPTGRAVTLEVASQADLARDIVKSTTATVSIPDIGLQADVEGSRFCSVKSMLEEIYATLSAPSGLTPERLDMLDELQQYIDGDAPFSIVLDDPMGRSLVSAADADTLSVRTYDRSSAANDRSAA</sequence>
<dbReference type="Proteomes" id="UP000039324">
    <property type="component" value="Unassembled WGS sequence"/>
</dbReference>
<dbReference type="InterPro" id="IPR004457">
    <property type="entry name" value="Znf_ZPR1"/>
</dbReference>
<accession>A0A0G4IUA4</accession>
<evidence type="ECO:0000256" key="3">
    <source>
        <dbReference type="ARBA" id="ARBA00022771"/>
    </source>
</evidence>